<accession>A0A8C6UK84</accession>
<protein>
    <submittedName>
        <fullName evidence="2">Uncharacterized protein</fullName>
    </submittedName>
</protein>
<evidence type="ECO:0000313" key="2">
    <source>
        <dbReference type="Ensembl" id="ENSNMLP00000035785.1"/>
    </source>
</evidence>
<proteinExistence type="predicted"/>
<reference evidence="2" key="1">
    <citation type="submission" date="2025-08" db="UniProtKB">
        <authorList>
            <consortium name="Ensembl"/>
        </authorList>
    </citation>
    <scope>IDENTIFICATION</scope>
</reference>
<organism evidence="2 3">
    <name type="scientific">Neogobius melanostomus</name>
    <name type="common">round goby</name>
    <dbReference type="NCBI Taxonomy" id="47308"/>
    <lineage>
        <taxon>Eukaryota</taxon>
        <taxon>Metazoa</taxon>
        <taxon>Chordata</taxon>
        <taxon>Craniata</taxon>
        <taxon>Vertebrata</taxon>
        <taxon>Euteleostomi</taxon>
        <taxon>Actinopterygii</taxon>
        <taxon>Neopterygii</taxon>
        <taxon>Teleostei</taxon>
        <taxon>Neoteleostei</taxon>
        <taxon>Acanthomorphata</taxon>
        <taxon>Gobiaria</taxon>
        <taxon>Gobiiformes</taxon>
        <taxon>Gobioidei</taxon>
        <taxon>Gobiidae</taxon>
        <taxon>Benthophilinae</taxon>
        <taxon>Neogobiini</taxon>
        <taxon>Neogobius</taxon>
    </lineage>
</organism>
<name>A0A8C6UK84_9GOBI</name>
<dbReference type="Ensembl" id="ENSNMLT00000039866.1">
    <property type="protein sequence ID" value="ENSNMLP00000035785.1"/>
    <property type="gene ID" value="ENSNMLG00000022220.1"/>
</dbReference>
<sequence>IGARALSHDSIFIPEETPSKQEDAGGEHTIQGNAHKRTEQKMTGDVVSGEIFACDAF</sequence>
<evidence type="ECO:0000256" key="1">
    <source>
        <dbReference type="SAM" id="MobiDB-lite"/>
    </source>
</evidence>
<reference evidence="2" key="2">
    <citation type="submission" date="2025-09" db="UniProtKB">
        <authorList>
            <consortium name="Ensembl"/>
        </authorList>
    </citation>
    <scope>IDENTIFICATION</scope>
</reference>
<evidence type="ECO:0000313" key="3">
    <source>
        <dbReference type="Proteomes" id="UP000694523"/>
    </source>
</evidence>
<feature type="compositionally biased region" description="Basic and acidic residues" evidence="1">
    <location>
        <begin position="17"/>
        <end position="26"/>
    </location>
</feature>
<dbReference type="Proteomes" id="UP000694523">
    <property type="component" value="Unplaced"/>
</dbReference>
<keyword evidence="3" id="KW-1185">Reference proteome</keyword>
<feature type="region of interest" description="Disordered" evidence="1">
    <location>
        <begin position="1"/>
        <end position="42"/>
    </location>
</feature>
<dbReference type="AlphaFoldDB" id="A0A8C6UK84"/>